<sequence>MIEIIYVIFGALIFLVPGYLLSLIIYPGREDLDPWERVGTSIGLGALIVVLTVTLLAQPGIRALQFLPFLAVIVLFCVVCVFLIYQRGDLDRLSFLLEFYRRLSSKKEPVGEEPTSEE</sequence>
<keyword evidence="1" id="KW-1133">Transmembrane helix</keyword>
<dbReference type="Proteomes" id="UP000070256">
    <property type="component" value="Unassembled WGS sequence"/>
</dbReference>
<organism evidence="2 3">
    <name type="scientific">candidate division MSBL1 archaeon SCGC-AAA385D11</name>
    <dbReference type="NCBI Taxonomy" id="1698286"/>
    <lineage>
        <taxon>Archaea</taxon>
        <taxon>Methanobacteriati</taxon>
        <taxon>Methanobacteriota</taxon>
        <taxon>candidate division MSBL1</taxon>
    </lineage>
</organism>
<accession>A0A133VNS6</accession>
<comment type="caution">
    <text evidence="2">The sequence shown here is derived from an EMBL/GenBank/DDBJ whole genome shotgun (WGS) entry which is preliminary data.</text>
</comment>
<feature type="transmembrane region" description="Helical" evidence="1">
    <location>
        <begin position="38"/>
        <end position="57"/>
    </location>
</feature>
<dbReference type="EMBL" id="LHYK01000014">
    <property type="protein sequence ID" value="KXB08060.1"/>
    <property type="molecule type" value="Genomic_DNA"/>
</dbReference>
<gene>
    <name evidence="2" type="ORF">AKJ58_01030</name>
</gene>
<proteinExistence type="predicted"/>
<dbReference type="AlphaFoldDB" id="A0A133VNS6"/>
<keyword evidence="3" id="KW-1185">Reference proteome</keyword>
<reference evidence="2 3" key="1">
    <citation type="journal article" date="2016" name="Sci. Rep.">
        <title>Metabolic traits of an uncultured archaeal lineage -MSBL1- from brine pools of the Red Sea.</title>
        <authorList>
            <person name="Mwirichia R."/>
            <person name="Alam I."/>
            <person name="Rashid M."/>
            <person name="Vinu M."/>
            <person name="Ba-Alawi W."/>
            <person name="Anthony Kamau A."/>
            <person name="Kamanda Ngugi D."/>
            <person name="Goker M."/>
            <person name="Klenk H.P."/>
            <person name="Bajic V."/>
            <person name="Stingl U."/>
        </authorList>
    </citation>
    <scope>NUCLEOTIDE SEQUENCE [LARGE SCALE GENOMIC DNA]</scope>
    <source>
        <strain evidence="2">SCGC-AAA385D11</strain>
    </source>
</reference>
<feature type="transmembrane region" description="Helical" evidence="1">
    <location>
        <begin position="63"/>
        <end position="85"/>
    </location>
</feature>
<evidence type="ECO:0000313" key="3">
    <source>
        <dbReference type="Proteomes" id="UP000070256"/>
    </source>
</evidence>
<evidence type="ECO:0000313" key="2">
    <source>
        <dbReference type="EMBL" id="KXB08060.1"/>
    </source>
</evidence>
<feature type="transmembrane region" description="Helical" evidence="1">
    <location>
        <begin position="6"/>
        <end position="26"/>
    </location>
</feature>
<protein>
    <submittedName>
        <fullName evidence="2">Uncharacterized protein</fullName>
    </submittedName>
</protein>
<evidence type="ECO:0000256" key="1">
    <source>
        <dbReference type="SAM" id="Phobius"/>
    </source>
</evidence>
<keyword evidence="1" id="KW-0812">Transmembrane</keyword>
<keyword evidence="1" id="KW-0472">Membrane</keyword>
<name>A0A133VNS6_9EURY</name>